<dbReference type="HOGENOM" id="CLU_341314_0_0_1"/>
<proteinExistence type="predicted"/>
<feature type="signal peptide" evidence="2">
    <location>
        <begin position="1"/>
        <end position="17"/>
    </location>
</feature>
<sequence length="831" mass="83214">MRLHSLTASLLAVAVQANHQHLHQRDVLPRAVIAVGPSGVCPVQPDITIIVQPVYNASATSISYVTVTNTATLTQTPPPPVTTTFTPPFTGGQGLPSGPTDNLADFFFLAFSTPAAGPVIKRDYDLERRQAPAQNTAIPVKLVDLSVATPGAPAQAADRCDGATPFNLINGVLNFRQGGQLVSVGKLRGAESAILGSLINPPNDQVNTSFSVNSALLNWNAPDQGAASFFSCAQQIYAGFPALDFDAAACTPVLVAPVAGAVCVSYVTSSRPADPTFTPPVSPTSSTSVTSATVTSTSASTVTDSTSTSTDSTSTSTDSTSSQSSSATTESTSSSSGTSGVQSTTSTITSDVTSVTTSSMTMTTTSAGLDVCLPNPCQLLNGLTGTALTTQLGLCQASLGDILNTNLQVAACIPLTILGTTSGTDIANCISVGLGCPANPSTTATTTSGLIPDLPLCISVLPQTCLNLNGLTTLQLAGQPGLITSCNANLLALLDPSQLTSVTTCLTTNLLAGGSGIVQCLQGTVLCAGSSTTAQPSSTPSPILDLPLCISVLPQTCLNLNGLTTLQLTTNPGLITSCNADLTSLLDLTTLTGVTTCLTNNLLAGGSGLVSCLQGTVLCAGSSTTVQPSATPTPLIPDLPLCISVLPQTCLNLNALTSLQLLGNPGLVTSCNADLESLLNLSVLGSVTTCLTTNLLAGGSGLVQCLQGTVLCTSFTTSAASATTASATTTSTPPLLPSGLPDCLVASAIPPACLNLNGLNVNPADVLNAAGQLLALNTGIAQCLTDLTTSGLGATALNTLTTASCLVPQALGAIQGANILTCVTNAVGCGP</sequence>
<keyword evidence="2" id="KW-0732">Signal</keyword>
<evidence type="ECO:0000313" key="4">
    <source>
        <dbReference type="Proteomes" id="UP000030752"/>
    </source>
</evidence>
<dbReference type="Proteomes" id="UP000030752">
    <property type="component" value="Unassembled WGS sequence"/>
</dbReference>
<dbReference type="VEuPathDB" id="FungiDB:HMPREF1541_03786"/>
<dbReference type="AlphaFoldDB" id="W2RZG6"/>
<dbReference type="OrthoDB" id="4161711at2759"/>
<reference evidence="3 4" key="1">
    <citation type="submission" date="2013-03" db="EMBL/GenBank/DDBJ databases">
        <title>The Genome Sequence of Phialophora europaea CBS 101466.</title>
        <authorList>
            <consortium name="The Broad Institute Genomics Platform"/>
            <person name="Cuomo C."/>
            <person name="de Hoog S."/>
            <person name="Gorbushina A."/>
            <person name="Walker B."/>
            <person name="Young S.K."/>
            <person name="Zeng Q."/>
            <person name="Gargeya S."/>
            <person name="Fitzgerald M."/>
            <person name="Haas B."/>
            <person name="Abouelleil A."/>
            <person name="Allen A.W."/>
            <person name="Alvarado L."/>
            <person name="Arachchi H.M."/>
            <person name="Berlin A.M."/>
            <person name="Chapman S.B."/>
            <person name="Gainer-Dewar J."/>
            <person name="Goldberg J."/>
            <person name="Griggs A."/>
            <person name="Gujja S."/>
            <person name="Hansen M."/>
            <person name="Howarth C."/>
            <person name="Imamovic A."/>
            <person name="Ireland A."/>
            <person name="Larimer J."/>
            <person name="McCowan C."/>
            <person name="Murphy C."/>
            <person name="Pearson M."/>
            <person name="Poon T.W."/>
            <person name="Priest M."/>
            <person name="Roberts A."/>
            <person name="Saif S."/>
            <person name="Shea T."/>
            <person name="Sisk P."/>
            <person name="Sykes S."/>
            <person name="Wortman J."/>
            <person name="Nusbaum C."/>
            <person name="Birren B."/>
        </authorList>
    </citation>
    <scope>NUCLEOTIDE SEQUENCE [LARGE SCALE GENOMIC DNA]</scope>
    <source>
        <strain evidence="3 4">CBS 101466</strain>
    </source>
</reference>
<feature type="compositionally biased region" description="Low complexity" evidence="1">
    <location>
        <begin position="283"/>
        <end position="355"/>
    </location>
</feature>
<dbReference type="EMBL" id="KB822719">
    <property type="protein sequence ID" value="ETN41847.1"/>
    <property type="molecule type" value="Genomic_DNA"/>
</dbReference>
<name>W2RZG6_CYPE1</name>
<dbReference type="GeneID" id="19971125"/>
<keyword evidence="4" id="KW-1185">Reference proteome</keyword>
<gene>
    <name evidence="3" type="ORF">HMPREF1541_03786</name>
</gene>
<evidence type="ECO:0000313" key="3">
    <source>
        <dbReference type="EMBL" id="ETN41847.1"/>
    </source>
</evidence>
<protein>
    <submittedName>
        <fullName evidence="3">Uncharacterized protein</fullName>
    </submittedName>
</protein>
<accession>W2RZG6</accession>
<dbReference type="RefSeq" id="XP_008716356.1">
    <property type="nucleotide sequence ID" value="XM_008718134.1"/>
</dbReference>
<evidence type="ECO:0000256" key="2">
    <source>
        <dbReference type="SAM" id="SignalP"/>
    </source>
</evidence>
<feature type="region of interest" description="Disordered" evidence="1">
    <location>
        <begin position="271"/>
        <end position="355"/>
    </location>
</feature>
<dbReference type="eggNOG" id="ENOG502QQEE">
    <property type="taxonomic scope" value="Eukaryota"/>
</dbReference>
<dbReference type="InParanoid" id="W2RZG6"/>
<feature type="chain" id="PRO_5004825322" evidence="2">
    <location>
        <begin position="18"/>
        <end position="831"/>
    </location>
</feature>
<evidence type="ECO:0000256" key="1">
    <source>
        <dbReference type="SAM" id="MobiDB-lite"/>
    </source>
</evidence>
<organism evidence="3 4">
    <name type="scientific">Cyphellophora europaea (strain CBS 101466)</name>
    <name type="common">Phialophora europaea</name>
    <dbReference type="NCBI Taxonomy" id="1220924"/>
    <lineage>
        <taxon>Eukaryota</taxon>
        <taxon>Fungi</taxon>
        <taxon>Dikarya</taxon>
        <taxon>Ascomycota</taxon>
        <taxon>Pezizomycotina</taxon>
        <taxon>Eurotiomycetes</taxon>
        <taxon>Chaetothyriomycetidae</taxon>
        <taxon>Chaetothyriales</taxon>
        <taxon>Cyphellophoraceae</taxon>
        <taxon>Cyphellophora</taxon>
    </lineage>
</organism>